<dbReference type="AlphaFoldDB" id="A0AAN9Y7U3"/>
<accession>A0AAN9Y7U3</accession>
<comment type="caution">
    <text evidence="2">The sequence shown here is derived from an EMBL/GenBank/DDBJ whole genome shotgun (WGS) entry which is preliminary data.</text>
</comment>
<feature type="compositionally biased region" description="Polar residues" evidence="1">
    <location>
        <begin position="109"/>
        <end position="119"/>
    </location>
</feature>
<sequence length="304" mass="33783">MAEAKESPRTCAKLSSVRLVLRRVRAKIVTRRGCERKVARSLGVADDQTPTQRNATQRNATVFEAKTTRRRDAATRNERRVRVLLAERWRWLAVGGGALTRRTTTTTTAFGPSRSNPLRSTEDRARVKTDNVRTSGTTPEISVTDGIHLNAICIVEANAVELISNLSTTSETNTTALFKPPRSVRSRTAAAPEFSGAIDGRCFDTILNQEVNEQPSNHNTPAETSTTALCKPSRPAGVPTATEPNEATKTKREYKSRISDWAKSKIDLTTLHHQGVEENIFKRKVRDEEEYVSKTCKADELHEV</sequence>
<keyword evidence="3" id="KW-1185">Reference proteome</keyword>
<reference evidence="2 3" key="1">
    <citation type="submission" date="2024-03" db="EMBL/GenBank/DDBJ databases">
        <title>Adaptation during the transition from Ophiocordyceps entomopathogen to insect associate is accompanied by gene loss and intensified selection.</title>
        <authorList>
            <person name="Ward C.M."/>
            <person name="Onetto C.A."/>
            <person name="Borneman A.R."/>
        </authorList>
    </citation>
    <scope>NUCLEOTIDE SEQUENCE [LARGE SCALE GENOMIC DNA]</scope>
    <source>
        <strain evidence="2">AWRI1</strain>
        <tissue evidence="2">Single Adult Female</tissue>
    </source>
</reference>
<feature type="region of interest" description="Disordered" evidence="1">
    <location>
        <begin position="106"/>
        <end position="137"/>
    </location>
</feature>
<proteinExistence type="predicted"/>
<feature type="region of interest" description="Disordered" evidence="1">
    <location>
        <begin position="213"/>
        <end position="254"/>
    </location>
</feature>
<evidence type="ECO:0000313" key="3">
    <source>
        <dbReference type="Proteomes" id="UP001367676"/>
    </source>
</evidence>
<protein>
    <submittedName>
        <fullName evidence="2">Uncharacterized protein</fullName>
    </submittedName>
</protein>
<dbReference type="Proteomes" id="UP001367676">
    <property type="component" value="Unassembled WGS sequence"/>
</dbReference>
<feature type="compositionally biased region" description="Polar residues" evidence="1">
    <location>
        <begin position="213"/>
        <end position="228"/>
    </location>
</feature>
<organism evidence="2 3">
    <name type="scientific">Parthenolecanium corni</name>
    <dbReference type="NCBI Taxonomy" id="536013"/>
    <lineage>
        <taxon>Eukaryota</taxon>
        <taxon>Metazoa</taxon>
        <taxon>Ecdysozoa</taxon>
        <taxon>Arthropoda</taxon>
        <taxon>Hexapoda</taxon>
        <taxon>Insecta</taxon>
        <taxon>Pterygota</taxon>
        <taxon>Neoptera</taxon>
        <taxon>Paraneoptera</taxon>
        <taxon>Hemiptera</taxon>
        <taxon>Sternorrhyncha</taxon>
        <taxon>Coccoidea</taxon>
        <taxon>Coccidae</taxon>
        <taxon>Parthenolecanium</taxon>
    </lineage>
</organism>
<name>A0AAN9Y7U3_9HEMI</name>
<evidence type="ECO:0000313" key="2">
    <source>
        <dbReference type="EMBL" id="KAK7602316.1"/>
    </source>
</evidence>
<dbReference type="EMBL" id="JBBCAQ010000008">
    <property type="protein sequence ID" value="KAK7602316.1"/>
    <property type="molecule type" value="Genomic_DNA"/>
</dbReference>
<feature type="compositionally biased region" description="Basic and acidic residues" evidence="1">
    <location>
        <begin position="120"/>
        <end position="131"/>
    </location>
</feature>
<evidence type="ECO:0000256" key="1">
    <source>
        <dbReference type="SAM" id="MobiDB-lite"/>
    </source>
</evidence>
<gene>
    <name evidence="2" type="ORF">V9T40_007905</name>
</gene>